<accession>A0A1I3PSG5</accession>
<feature type="domain" description="RNA polymerase sigma factor 70 region 4 type 2" evidence="6">
    <location>
        <begin position="123"/>
        <end position="174"/>
    </location>
</feature>
<keyword evidence="4" id="KW-0804">Transcription</keyword>
<evidence type="ECO:0000256" key="1">
    <source>
        <dbReference type="ARBA" id="ARBA00010641"/>
    </source>
</evidence>
<protein>
    <submittedName>
        <fullName evidence="7">RNA polymerase sigma-70 factor, ECF subfamily</fullName>
    </submittedName>
</protein>
<dbReference type="InterPro" id="IPR036388">
    <property type="entry name" value="WH-like_DNA-bd_sf"/>
</dbReference>
<dbReference type="GO" id="GO:0003677">
    <property type="term" value="F:DNA binding"/>
    <property type="evidence" value="ECO:0007669"/>
    <property type="project" value="InterPro"/>
</dbReference>
<evidence type="ECO:0000259" key="6">
    <source>
        <dbReference type="Pfam" id="PF08281"/>
    </source>
</evidence>
<dbReference type="InterPro" id="IPR014327">
    <property type="entry name" value="RNA_pol_sigma70_bacteroid"/>
</dbReference>
<dbReference type="Gene3D" id="1.10.1740.10">
    <property type="match status" value="1"/>
</dbReference>
<dbReference type="GO" id="GO:0016987">
    <property type="term" value="F:sigma factor activity"/>
    <property type="evidence" value="ECO:0007669"/>
    <property type="project" value="UniProtKB-KW"/>
</dbReference>
<evidence type="ECO:0000256" key="4">
    <source>
        <dbReference type="ARBA" id="ARBA00023163"/>
    </source>
</evidence>
<dbReference type="NCBIfam" id="TIGR02985">
    <property type="entry name" value="Sig70_bacteroi1"/>
    <property type="match status" value="1"/>
</dbReference>
<evidence type="ECO:0000259" key="5">
    <source>
        <dbReference type="Pfam" id="PF04542"/>
    </source>
</evidence>
<feature type="domain" description="RNA polymerase sigma-70 region 2" evidence="5">
    <location>
        <begin position="27"/>
        <end position="93"/>
    </location>
</feature>
<comment type="similarity">
    <text evidence="1">Belongs to the sigma-70 factor family. ECF subfamily.</text>
</comment>
<proteinExistence type="inferred from homology"/>
<dbReference type="Gene3D" id="1.10.10.10">
    <property type="entry name" value="Winged helix-like DNA-binding domain superfamily/Winged helix DNA-binding domain"/>
    <property type="match status" value="1"/>
</dbReference>
<dbReference type="EMBL" id="FOQO01000008">
    <property type="protein sequence ID" value="SFJ24320.1"/>
    <property type="molecule type" value="Genomic_DNA"/>
</dbReference>
<keyword evidence="8" id="KW-1185">Reference proteome</keyword>
<dbReference type="InterPro" id="IPR013325">
    <property type="entry name" value="RNA_pol_sigma_r2"/>
</dbReference>
<dbReference type="InterPro" id="IPR014284">
    <property type="entry name" value="RNA_pol_sigma-70_dom"/>
</dbReference>
<dbReference type="RefSeq" id="WP_090628669.1">
    <property type="nucleotide sequence ID" value="NZ_FOQO01000008.1"/>
</dbReference>
<dbReference type="Proteomes" id="UP000198670">
    <property type="component" value="Unassembled WGS sequence"/>
</dbReference>
<dbReference type="SUPFAM" id="SSF88659">
    <property type="entry name" value="Sigma3 and sigma4 domains of RNA polymerase sigma factors"/>
    <property type="match status" value="1"/>
</dbReference>
<dbReference type="InterPro" id="IPR013324">
    <property type="entry name" value="RNA_pol_sigma_r3/r4-like"/>
</dbReference>
<organism evidence="7 8">
    <name type="scientific">Parapedobacter indicus</name>
    <dbReference type="NCBI Taxonomy" id="1477437"/>
    <lineage>
        <taxon>Bacteria</taxon>
        <taxon>Pseudomonadati</taxon>
        <taxon>Bacteroidota</taxon>
        <taxon>Sphingobacteriia</taxon>
        <taxon>Sphingobacteriales</taxon>
        <taxon>Sphingobacteriaceae</taxon>
        <taxon>Parapedobacter</taxon>
    </lineage>
</organism>
<evidence type="ECO:0000256" key="2">
    <source>
        <dbReference type="ARBA" id="ARBA00023015"/>
    </source>
</evidence>
<keyword evidence="3" id="KW-0731">Sigma factor</keyword>
<keyword evidence="2" id="KW-0805">Transcription regulation</keyword>
<dbReference type="SUPFAM" id="SSF88946">
    <property type="entry name" value="Sigma2 domain of RNA polymerase sigma factors"/>
    <property type="match status" value="1"/>
</dbReference>
<reference evidence="7 8" key="1">
    <citation type="submission" date="2016-10" db="EMBL/GenBank/DDBJ databases">
        <authorList>
            <person name="de Groot N.N."/>
        </authorList>
    </citation>
    <scope>NUCLEOTIDE SEQUENCE [LARGE SCALE GENOMIC DNA]</scope>
    <source>
        <strain evidence="7 8">RK1</strain>
    </source>
</reference>
<evidence type="ECO:0000313" key="8">
    <source>
        <dbReference type="Proteomes" id="UP000198670"/>
    </source>
</evidence>
<evidence type="ECO:0000313" key="7">
    <source>
        <dbReference type="EMBL" id="SFJ24320.1"/>
    </source>
</evidence>
<dbReference type="STRING" id="1477437.SAMN05444682_108142"/>
<dbReference type="AlphaFoldDB" id="A0A1I3PSG5"/>
<dbReference type="NCBIfam" id="TIGR02937">
    <property type="entry name" value="sigma70-ECF"/>
    <property type="match status" value="1"/>
</dbReference>
<sequence length="197" mass="22671">MDNPKKSAAYWASEFQKRNSAAFAHVFELHYRPLCYYARTMLANQAEAEDAVSEVLVRLWEKATHFDNLNSIKGFLYISTKNLCLDRLKQQKRQQASLDNYLYAVDTGEGIEDFGMLESEVLAQVYEEIERLPAKAREIFKLIFFHGSKTDEVAIQLGISVKTVRNQKSRAIQLLQTALLRKGLPAFSWLCCLLIER</sequence>
<dbReference type="PANTHER" id="PTHR43133:SF46">
    <property type="entry name" value="RNA POLYMERASE SIGMA-70 FACTOR ECF SUBFAMILY"/>
    <property type="match status" value="1"/>
</dbReference>
<evidence type="ECO:0000256" key="3">
    <source>
        <dbReference type="ARBA" id="ARBA00023082"/>
    </source>
</evidence>
<dbReference type="InterPro" id="IPR007627">
    <property type="entry name" value="RNA_pol_sigma70_r2"/>
</dbReference>
<dbReference type="Pfam" id="PF08281">
    <property type="entry name" value="Sigma70_r4_2"/>
    <property type="match status" value="1"/>
</dbReference>
<dbReference type="PANTHER" id="PTHR43133">
    <property type="entry name" value="RNA POLYMERASE ECF-TYPE SIGMA FACTO"/>
    <property type="match status" value="1"/>
</dbReference>
<dbReference type="CDD" id="cd06171">
    <property type="entry name" value="Sigma70_r4"/>
    <property type="match status" value="1"/>
</dbReference>
<gene>
    <name evidence="7" type="ORF">SAMN05444682_108142</name>
</gene>
<dbReference type="GO" id="GO:0006352">
    <property type="term" value="P:DNA-templated transcription initiation"/>
    <property type="evidence" value="ECO:0007669"/>
    <property type="project" value="InterPro"/>
</dbReference>
<name>A0A1I3PSG5_9SPHI</name>
<dbReference type="InterPro" id="IPR013249">
    <property type="entry name" value="RNA_pol_sigma70_r4_t2"/>
</dbReference>
<dbReference type="InterPro" id="IPR039425">
    <property type="entry name" value="RNA_pol_sigma-70-like"/>
</dbReference>
<dbReference type="OrthoDB" id="656273at2"/>
<dbReference type="Pfam" id="PF04542">
    <property type="entry name" value="Sigma70_r2"/>
    <property type="match status" value="1"/>
</dbReference>